<organism evidence="2 3">
    <name type="scientific">Leuconostoc citreum</name>
    <dbReference type="NCBI Taxonomy" id="33964"/>
    <lineage>
        <taxon>Bacteria</taxon>
        <taxon>Bacillati</taxon>
        <taxon>Bacillota</taxon>
        <taxon>Bacilli</taxon>
        <taxon>Lactobacillales</taxon>
        <taxon>Lactobacillaceae</taxon>
        <taxon>Leuconostoc</taxon>
    </lineage>
</organism>
<dbReference type="GO" id="GO:0022857">
    <property type="term" value="F:transmembrane transporter activity"/>
    <property type="evidence" value="ECO:0007669"/>
    <property type="project" value="InterPro"/>
</dbReference>
<keyword evidence="1" id="KW-1133">Transmembrane helix</keyword>
<feature type="transmembrane region" description="Helical" evidence="1">
    <location>
        <begin position="118"/>
        <end position="142"/>
    </location>
</feature>
<evidence type="ECO:0000313" key="2">
    <source>
        <dbReference type="EMBL" id="GDZ84335.1"/>
    </source>
</evidence>
<name>A0A5A5U316_LEUCI</name>
<dbReference type="Gene3D" id="1.10.1760.20">
    <property type="match status" value="1"/>
</dbReference>
<dbReference type="InterPro" id="IPR024529">
    <property type="entry name" value="ECF_trnsprt_substrate-spec"/>
</dbReference>
<feature type="transmembrane region" description="Helical" evidence="1">
    <location>
        <begin position="86"/>
        <end position="106"/>
    </location>
</feature>
<gene>
    <name evidence="2" type="ORF">LCIT_15770</name>
</gene>
<dbReference type="Pfam" id="PF12822">
    <property type="entry name" value="ECF_trnsprt"/>
    <property type="match status" value="1"/>
</dbReference>
<dbReference type="AlphaFoldDB" id="A0A5A5U316"/>
<accession>A0A5A5U316</accession>
<feature type="transmembrane region" description="Helical" evidence="1">
    <location>
        <begin position="162"/>
        <end position="182"/>
    </location>
</feature>
<feature type="transmembrane region" description="Helical" evidence="1">
    <location>
        <begin position="48"/>
        <end position="74"/>
    </location>
</feature>
<sequence>MFVQKVSGITNKWALPKLDSRQLVVLALLMGLDLVLGKLTIGTNVIKVGFVFIAISLIAKWYGPLWTMLIALVLDVVNITIVNPTGVFFIGFTVSAVFSALVYALGYYQQDYVGWLRIILVVGVITLVVNIFLNTVWLFIMYSHVHNMTTFMTLLGPRFVKSVIVFPIQVLITYAVLNNGAVKQATKKIFMS</sequence>
<evidence type="ECO:0000313" key="3">
    <source>
        <dbReference type="Proteomes" id="UP000323274"/>
    </source>
</evidence>
<reference evidence="2 3" key="1">
    <citation type="submission" date="2019-04" db="EMBL/GenBank/DDBJ databases">
        <title>A pseudo-fructophilic Leuconostoc citreum strain F192-5 isolated from peel of satsuma mandarin: the first report for isolation and characterization of strain-dependent fructophilic-like characteristics.</title>
        <authorList>
            <person name="Maeno S."/>
            <person name="Tanizawa Y."/>
            <person name="Kajikawa A."/>
            <person name="Kanesaki Y."/>
            <person name="Kubota E."/>
            <person name="Arita M."/>
            <person name="Leon D."/>
            <person name="Endo A."/>
        </authorList>
    </citation>
    <scope>NUCLEOTIDE SEQUENCE [LARGE SCALE GENOMIC DNA]</scope>
    <source>
        <strain evidence="2 3">F192-5</strain>
    </source>
</reference>
<keyword evidence="1" id="KW-0812">Transmembrane</keyword>
<keyword evidence="1" id="KW-0472">Membrane</keyword>
<proteinExistence type="predicted"/>
<comment type="caution">
    <text evidence="2">The sequence shown here is derived from an EMBL/GenBank/DDBJ whole genome shotgun (WGS) entry which is preliminary data.</text>
</comment>
<dbReference type="Proteomes" id="UP000323274">
    <property type="component" value="Unassembled WGS sequence"/>
</dbReference>
<evidence type="ECO:0000256" key="1">
    <source>
        <dbReference type="SAM" id="Phobius"/>
    </source>
</evidence>
<dbReference type="EMBL" id="BJJW01000010">
    <property type="protein sequence ID" value="GDZ84335.1"/>
    <property type="molecule type" value="Genomic_DNA"/>
</dbReference>
<protein>
    <submittedName>
        <fullName evidence="2">Membrane protein</fullName>
    </submittedName>
</protein>
<dbReference type="RefSeq" id="WP_004902445.1">
    <property type="nucleotide sequence ID" value="NZ_BJJW01000010.1"/>
</dbReference>
<dbReference type="InterPro" id="IPR030949">
    <property type="entry name" value="ECF_S_folate_fam"/>
</dbReference>
<dbReference type="NCBIfam" id="TIGR04518">
    <property type="entry name" value="ECF_S_folT_fam"/>
    <property type="match status" value="1"/>
</dbReference>